<feature type="region of interest" description="Disordered" evidence="1">
    <location>
        <begin position="1"/>
        <end position="49"/>
    </location>
</feature>
<feature type="non-terminal residue" evidence="2">
    <location>
        <position position="1"/>
    </location>
</feature>
<feature type="compositionally biased region" description="Low complexity" evidence="1">
    <location>
        <begin position="253"/>
        <end position="274"/>
    </location>
</feature>
<name>A0AAD3DH85_9CHLO</name>
<reference evidence="2 3" key="1">
    <citation type="journal article" date="2021" name="Sci. Rep.">
        <title>Genome sequencing of the multicellular alga Astrephomene provides insights into convergent evolution of germ-soma differentiation.</title>
        <authorList>
            <person name="Yamashita S."/>
            <person name="Yamamoto K."/>
            <person name="Matsuzaki R."/>
            <person name="Suzuki S."/>
            <person name="Yamaguchi H."/>
            <person name="Hirooka S."/>
            <person name="Minakuchi Y."/>
            <person name="Miyagishima S."/>
            <person name="Kawachi M."/>
            <person name="Toyoda A."/>
            <person name="Nozaki H."/>
        </authorList>
    </citation>
    <scope>NUCLEOTIDE SEQUENCE [LARGE SCALE GENOMIC DNA]</scope>
    <source>
        <strain evidence="2 3">NIES-4017</strain>
    </source>
</reference>
<sequence length="301" mass="32259">MDKVFLSGLAAKESRKGGSSSHTSSSPRPPPPSTSTPLGYGVSGSALLSPHPSSSSSPLLYSGRPAEHLLFDAASADLVLLVADDGNPPRPVPVHRDVLLARNPGGYFPRLLADPRAFPEYCGPLPPGVAGALEGKPVIRRTHWPWSVASVLLAFMYRDCCEVPWVQLPAVRQVAQEIELRSLTEAIDHLLDPQHLLPWTVADMRAAAAALRKGPLEQAAERYLAAMRLAGVDESTRMASFVYHARQARPTFAPSSLPALPSATPADPDNNNNNDNDDDGPCSHHRHMHPSTTSTTSTPTT</sequence>
<dbReference type="InterPro" id="IPR011333">
    <property type="entry name" value="SKP1/BTB/POZ_sf"/>
</dbReference>
<keyword evidence="3" id="KW-1185">Reference proteome</keyword>
<accession>A0AAD3DH85</accession>
<gene>
    <name evidence="2" type="ORF">Agub_g2529</name>
</gene>
<evidence type="ECO:0008006" key="4">
    <source>
        <dbReference type="Google" id="ProtNLM"/>
    </source>
</evidence>
<proteinExistence type="predicted"/>
<dbReference type="EMBL" id="BMAR01000002">
    <property type="protein sequence ID" value="GFR41770.1"/>
    <property type="molecule type" value="Genomic_DNA"/>
</dbReference>
<organism evidence="2 3">
    <name type="scientific">Astrephomene gubernaculifera</name>
    <dbReference type="NCBI Taxonomy" id="47775"/>
    <lineage>
        <taxon>Eukaryota</taxon>
        <taxon>Viridiplantae</taxon>
        <taxon>Chlorophyta</taxon>
        <taxon>core chlorophytes</taxon>
        <taxon>Chlorophyceae</taxon>
        <taxon>CS clade</taxon>
        <taxon>Chlamydomonadales</taxon>
        <taxon>Astrephomenaceae</taxon>
        <taxon>Astrephomene</taxon>
    </lineage>
</organism>
<evidence type="ECO:0000313" key="3">
    <source>
        <dbReference type="Proteomes" id="UP001054857"/>
    </source>
</evidence>
<dbReference type="Proteomes" id="UP001054857">
    <property type="component" value="Unassembled WGS sequence"/>
</dbReference>
<comment type="caution">
    <text evidence="2">The sequence shown here is derived from an EMBL/GenBank/DDBJ whole genome shotgun (WGS) entry which is preliminary data.</text>
</comment>
<dbReference type="Gene3D" id="3.30.710.10">
    <property type="entry name" value="Potassium Channel Kv1.1, Chain A"/>
    <property type="match status" value="1"/>
</dbReference>
<dbReference type="AlphaFoldDB" id="A0AAD3DH85"/>
<evidence type="ECO:0000256" key="1">
    <source>
        <dbReference type="SAM" id="MobiDB-lite"/>
    </source>
</evidence>
<feature type="compositionally biased region" description="Low complexity" evidence="1">
    <location>
        <begin position="290"/>
        <end position="301"/>
    </location>
</feature>
<protein>
    <recommendedName>
        <fullName evidence="4">BTB domain-containing protein</fullName>
    </recommendedName>
</protein>
<evidence type="ECO:0000313" key="2">
    <source>
        <dbReference type="EMBL" id="GFR41770.1"/>
    </source>
</evidence>
<feature type="region of interest" description="Disordered" evidence="1">
    <location>
        <begin position="253"/>
        <end position="301"/>
    </location>
</feature>